<dbReference type="Gene3D" id="1.10.640.10">
    <property type="entry name" value="Haem peroxidase domain superfamily, animal type"/>
    <property type="match status" value="1"/>
</dbReference>
<name>A0ABN8SE26_9CNID</name>
<dbReference type="InterPro" id="IPR019791">
    <property type="entry name" value="Haem_peroxidase_animal"/>
</dbReference>
<protein>
    <submittedName>
        <fullName evidence="5">Uncharacterized protein</fullName>
    </submittedName>
</protein>
<feature type="transmembrane region" description="Helical" evidence="4">
    <location>
        <begin position="100"/>
        <end position="118"/>
    </location>
</feature>
<keyword evidence="6" id="KW-1185">Reference proteome</keyword>
<dbReference type="SUPFAM" id="SSF48113">
    <property type="entry name" value="Heme-dependent peroxidases"/>
    <property type="match status" value="1"/>
</dbReference>
<accession>A0ABN8SE26</accession>
<reference evidence="5 6" key="1">
    <citation type="submission" date="2022-05" db="EMBL/GenBank/DDBJ databases">
        <authorList>
            <consortium name="Genoscope - CEA"/>
            <person name="William W."/>
        </authorList>
    </citation>
    <scope>NUCLEOTIDE SEQUENCE [LARGE SCALE GENOMIC DNA]</scope>
</reference>
<comment type="subcellular location">
    <subcellularLocation>
        <location evidence="1">Secreted</location>
    </subcellularLocation>
</comment>
<keyword evidence="4" id="KW-0472">Membrane</keyword>
<sequence>MVDDMRNVLFPSGRGLGSDLASKNIQSGRDHGLPDYSTVRLKGLTSFSEITKDSEVASKMKDLYQDINNVDLWVGGLAEDHEDGSDLGPTFRTLVQNNSFYVFPLWFLIFFVDMVFTIESRGLNTC</sequence>
<dbReference type="EMBL" id="CALNXK010000693">
    <property type="protein sequence ID" value="CAH3189205.1"/>
    <property type="molecule type" value="Genomic_DNA"/>
</dbReference>
<evidence type="ECO:0000256" key="1">
    <source>
        <dbReference type="ARBA" id="ARBA00004613"/>
    </source>
</evidence>
<dbReference type="PROSITE" id="PS50292">
    <property type="entry name" value="PEROXIDASE_3"/>
    <property type="match status" value="1"/>
</dbReference>
<keyword evidence="4" id="KW-1133">Transmembrane helix</keyword>
<keyword evidence="4" id="KW-0812">Transmembrane</keyword>
<evidence type="ECO:0000313" key="5">
    <source>
        <dbReference type="EMBL" id="CAH3189205.1"/>
    </source>
</evidence>
<comment type="caution">
    <text evidence="5">The sequence shown here is derived from an EMBL/GenBank/DDBJ whole genome shotgun (WGS) entry which is preliminary data.</text>
</comment>
<dbReference type="Proteomes" id="UP001159405">
    <property type="component" value="Unassembled WGS sequence"/>
</dbReference>
<evidence type="ECO:0000256" key="3">
    <source>
        <dbReference type="ARBA" id="ARBA00023180"/>
    </source>
</evidence>
<dbReference type="InterPro" id="IPR037120">
    <property type="entry name" value="Haem_peroxidase_sf_animal"/>
</dbReference>
<evidence type="ECO:0000256" key="4">
    <source>
        <dbReference type="SAM" id="Phobius"/>
    </source>
</evidence>
<gene>
    <name evidence="5" type="ORF">PLOB_00042582</name>
</gene>
<dbReference type="PANTHER" id="PTHR11475:SF4">
    <property type="entry name" value="CHORION PEROXIDASE"/>
    <property type="match status" value="1"/>
</dbReference>
<proteinExistence type="predicted"/>
<dbReference type="Pfam" id="PF03098">
    <property type="entry name" value="An_peroxidase"/>
    <property type="match status" value="1"/>
</dbReference>
<evidence type="ECO:0000256" key="2">
    <source>
        <dbReference type="ARBA" id="ARBA00022525"/>
    </source>
</evidence>
<dbReference type="InterPro" id="IPR010255">
    <property type="entry name" value="Haem_peroxidase_sf"/>
</dbReference>
<dbReference type="PANTHER" id="PTHR11475">
    <property type="entry name" value="OXIDASE/PEROXIDASE"/>
    <property type="match status" value="1"/>
</dbReference>
<keyword evidence="2" id="KW-0964">Secreted</keyword>
<evidence type="ECO:0000313" key="6">
    <source>
        <dbReference type="Proteomes" id="UP001159405"/>
    </source>
</evidence>
<keyword evidence="3" id="KW-0325">Glycoprotein</keyword>
<organism evidence="5 6">
    <name type="scientific">Porites lobata</name>
    <dbReference type="NCBI Taxonomy" id="104759"/>
    <lineage>
        <taxon>Eukaryota</taxon>
        <taxon>Metazoa</taxon>
        <taxon>Cnidaria</taxon>
        <taxon>Anthozoa</taxon>
        <taxon>Hexacorallia</taxon>
        <taxon>Scleractinia</taxon>
        <taxon>Fungiina</taxon>
        <taxon>Poritidae</taxon>
        <taxon>Porites</taxon>
    </lineage>
</organism>